<dbReference type="AlphaFoldDB" id="A0A151S2U8"/>
<dbReference type="InterPro" id="IPR052035">
    <property type="entry name" value="ZnF_BED_domain_contain"/>
</dbReference>
<dbReference type="Gramene" id="C.cajan_29227.t">
    <property type="protein sequence ID" value="C.cajan_29227.t"/>
    <property type="gene ID" value="C.cajan_29227"/>
</dbReference>
<protein>
    <submittedName>
        <fullName evidence="1">AC transposase</fullName>
    </submittedName>
</protein>
<dbReference type="SUPFAM" id="SSF53098">
    <property type="entry name" value="Ribonuclease H-like"/>
    <property type="match status" value="1"/>
</dbReference>
<accession>A0A151S2U8</accession>
<dbReference type="OMA" id="IKIRECI"/>
<dbReference type="Proteomes" id="UP000075243">
    <property type="component" value="Unassembled WGS sequence"/>
</dbReference>
<dbReference type="EMBL" id="KQ483484">
    <property type="protein sequence ID" value="KYP49088.1"/>
    <property type="molecule type" value="Genomic_DNA"/>
</dbReference>
<organism evidence="1 2">
    <name type="scientific">Cajanus cajan</name>
    <name type="common">Pigeon pea</name>
    <name type="synonym">Cajanus indicus</name>
    <dbReference type="NCBI Taxonomy" id="3821"/>
    <lineage>
        <taxon>Eukaryota</taxon>
        <taxon>Viridiplantae</taxon>
        <taxon>Streptophyta</taxon>
        <taxon>Embryophyta</taxon>
        <taxon>Tracheophyta</taxon>
        <taxon>Spermatophyta</taxon>
        <taxon>Magnoliopsida</taxon>
        <taxon>eudicotyledons</taxon>
        <taxon>Gunneridae</taxon>
        <taxon>Pentapetalae</taxon>
        <taxon>rosids</taxon>
        <taxon>fabids</taxon>
        <taxon>Fabales</taxon>
        <taxon>Fabaceae</taxon>
        <taxon>Papilionoideae</taxon>
        <taxon>50 kb inversion clade</taxon>
        <taxon>NPAAA clade</taxon>
        <taxon>indigoferoid/millettioid clade</taxon>
        <taxon>Phaseoleae</taxon>
        <taxon>Cajanus</taxon>
    </lineage>
</organism>
<sequence>MHKSHNRICSTFDCWTSITQQGYICLTAHFVDANWKLNMEPPHIGHDLAQKYFALLLDWGIDRKIFSIKLDNASANEVLQKILSEQLKLQNNLVCNGDYFHIRCSAHILNIIVQKGFRVAFDALHKIRESIKHVRGSEARKIAFKECVIQVRGIDTKVGLRMDVATRWNSTYLMLESAIRYRSAFGSLVIRDRAYVHCPSNDQWKRAEKCEFLKPSFVMNNLISSSSYPTSNRYFMQVWKIEYCGKIPKVMIRQLKTWH</sequence>
<evidence type="ECO:0000313" key="2">
    <source>
        <dbReference type="Proteomes" id="UP000075243"/>
    </source>
</evidence>
<gene>
    <name evidence="1" type="ORF">KK1_029210</name>
</gene>
<reference evidence="1" key="1">
    <citation type="journal article" date="2012" name="Nat. Biotechnol.">
        <title>Draft genome sequence of pigeonpea (Cajanus cajan), an orphan legume crop of resource-poor farmers.</title>
        <authorList>
            <person name="Varshney R.K."/>
            <person name="Chen W."/>
            <person name="Li Y."/>
            <person name="Bharti A.K."/>
            <person name="Saxena R.K."/>
            <person name="Schlueter J.A."/>
            <person name="Donoghue M.T."/>
            <person name="Azam S."/>
            <person name="Fan G."/>
            <person name="Whaley A.M."/>
            <person name="Farmer A.D."/>
            <person name="Sheridan J."/>
            <person name="Iwata A."/>
            <person name="Tuteja R."/>
            <person name="Penmetsa R.V."/>
            <person name="Wu W."/>
            <person name="Upadhyaya H.D."/>
            <person name="Yang S.P."/>
            <person name="Shah T."/>
            <person name="Saxena K.B."/>
            <person name="Michael T."/>
            <person name="McCombie W.R."/>
            <person name="Yang B."/>
            <person name="Zhang G."/>
            <person name="Yang H."/>
            <person name="Wang J."/>
            <person name="Spillane C."/>
            <person name="Cook D.R."/>
            <person name="May G.D."/>
            <person name="Xu X."/>
            <person name="Jackson S.A."/>
        </authorList>
    </citation>
    <scope>NUCLEOTIDE SEQUENCE [LARGE SCALE GENOMIC DNA]</scope>
</reference>
<evidence type="ECO:0000313" key="1">
    <source>
        <dbReference type="EMBL" id="KYP49088.1"/>
    </source>
</evidence>
<keyword evidence="2" id="KW-1185">Reference proteome</keyword>
<dbReference type="STRING" id="3821.A0A151S2U8"/>
<dbReference type="InterPro" id="IPR012337">
    <property type="entry name" value="RNaseH-like_sf"/>
</dbReference>
<proteinExistence type="predicted"/>
<name>A0A151S2U8_CAJCA</name>
<dbReference type="PANTHER" id="PTHR46481">
    <property type="entry name" value="ZINC FINGER BED DOMAIN-CONTAINING PROTEIN 4"/>
    <property type="match status" value="1"/>
</dbReference>
<dbReference type="PANTHER" id="PTHR46481:SF6">
    <property type="entry name" value="ZINC FINGER BED DOMAIN-CONTAINING PROTEIN RICESLEEPER 2-LIKE"/>
    <property type="match status" value="1"/>
</dbReference>